<protein>
    <submittedName>
        <fullName evidence="1">Uncharacterized protein</fullName>
    </submittedName>
</protein>
<organism evidence="1 2">
    <name type="scientific">Nitrococcus mobilis Nb-231</name>
    <dbReference type="NCBI Taxonomy" id="314278"/>
    <lineage>
        <taxon>Bacteria</taxon>
        <taxon>Pseudomonadati</taxon>
        <taxon>Pseudomonadota</taxon>
        <taxon>Gammaproteobacteria</taxon>
        <taxon>Chromatiales</taxon>
        <taxon>Ectothiorhodospiraceae</taxon>
        <taxon>Nitrococcus</taxon>
    </lineage>
</organism>
<evidence type="ECO:0000313" key="2">
    <source>
        <dbReference type="Proteomes" id="UP000003374"/>
    </source>
</evidence>
<keyword evidence="2" id="KW-1185">Reference proteome</keyword>
<dbReference type="HOGENOM" id="CLU_2539119_0_0_6"/>
<evidence type="ECO:0000313" key="1">
    <source>
        <dbReference type="EMBL" id="EAR21563.1"/>
    </source>
</evidence>
<accession>A4BRJ2</accession>
<sequence length="83" mass="9688">MDRLGIPDLQRLQLIHRSWIEEALKAEQSVRDERWSRRLAIGSQAFVARFQADLGIFAIHRTIEKHGNSRVLREDAADYAIKF</sequence>
<dbReference type="eggNOG" id="COG1943">
    <property type="taxonomic scope" value="Bacteria"/>
</dbReference>
<dbReference type="Proteomes" id="UP000003374">
    <property type="component" value="Unassembled WGS sequence"/>
</dbReference>
<proteinExistence type="predicted"/>
<name>A4BRJ2_9GAMM</name>
<dbReference type="AlphaFoldDB" id="A4BRJ2"/>
<dbReference type="STRING" id="314278.NB231_02313"/>
<reference evidence="1 2" key="1">
    <citation type="submission" date="2006-02" db="EMBL/GenBank/DDBJ databases">
        <authorList>
            <person name="Waterbury J."/>
            <person name="Ferriera S."/>
            <person name="Johnson J."/>
            <person name="Kravitz S."/>
            <person name="Halpern A."/>
            <person name="Remington K."/>
            <person name="Beeson K."/>
            <person name="Tran B."/>
            <person name="Rogers Y.-H."/>
            <person name="Friedman R."/>
            <person name="Venter J.C."/>
        </authorList>
    </citation>
    <scope>NUCLEOTIDE SEQUENCE [LARGE SCALE GENOMIC DNA]</scope>
    <source>
        <strain evidence="1 2">Nb-231</strain>
    </source>
</reference>
<gene>
    <name evidence="1" type="ORF">NB231_02313</name>
</gene>
<comment type="caution">
    <text evidence="1">The sequence shown here is derived from an EMBL/GenBank/DDBJ whole genome shotgun (WGS) entry which is preliminary data.</text>
</comment>
<dbReference type="EMBL" id="AAOF01000007">
    <property type="protein sequence ID" value="EAR21563.1"/>
    <property type="molecule type" value="Genomic_DNA"/>
</dbReference>